<gene>
    <name evidence="7" type="ORF">NO357_13045</name>
</gene>
<keyword evidence="4 6" id="KW-0378">Hydrolase</keyword>
<dbReference type="PANTHER" id="PTHR36234:SF5">
    <property type="entry name" value="LYSYL ENDOPEPTIDASE"/>
    <property type="match status" value="1"/>
</dbReference>
<feature type="signal peptide" evidence="6">
    <location>
        <begin position="1"/>
        <end position="19"/>
    </location>
</feature>
<dbReference type="GO" id="GO:0008236">
    <property type="term" value="F:serine-type peptidase activity"/>
    <property type="evidence" value="ECO:0007669"/>
    <property type="project" value="UniProtKB-KW"/>
</dbReference>
<keyword evidence="2 6" id="KW-0645">Protease</keyword>
<organism evidence="7 8">
    <name type="scientific">Marimonas arenosa</name>
    <dbReference type="NCBI Taxonomy" id="1795305"/>
    <lineage>
        <taxon>Bacteria</taxon>
        <taxon>Pseudomonadati</taxon>
        <taxon>Pseudomonadota</taxon>
        <taxon>Alphaproteobacteria</taxon>
        <taxon>Rhodobacterales</taxon>
        <taxon>Paracoccaceae</taxon>
        <taxon>Marimonas</taxon>
    </lineage>
</organism>
<comment type="similarity">
    <text evidence="1 6">Belongs to the peptidase S1B family.</text>
</comment>
<keyword evidence="8" id="KW-1185">Reference proteome</keyword>
<sequence>MRALAVMLALVASSLAAQDAPVLEAFVDGQVEARDIRIDAQVRSDGDGVLWTDEISVAGSDYIRLLLRVEGPAFPPGARLLLVGALGQQAEIALETIGAEGLWTQLMPFGRVRMALIADAAVAVESVLVIDSIAMQSSKVTPYSVYGENQLTPINAAAVPENLRGLGAPVAFLSFIQGGFARTCSGFLIGPDLLLTNEHCINNAETCRTMTAVFGFEFDAGGQLQIGPQVGCKQVEERFLNVALDASVVKLDRAPGPDFGQISVAANAASVATPMVIVQHPGSQPKQISILDCAAGEIRVDGRAQATDFTHTCDTAGGSSGAPVFDAHGALVGLHHFGFQDGEAWETNRAVHADLIAAWLETLGADAPQQGNSASDTTGADQ</sequence>
<dbReference type="Pfam" id="PF13365">
    <property type="entry name" value="Trypsin_2"/>
    <property type="match status" value="1"/>
</dbReference>
<proteinExistence type="inferred from homology"/>
<dbReference type="SUPFAM" id="SSF50494">
    <property type="entry name" value="Trypsin-like serine proteases"/>
    <property type="match status" value="1"/>
</dbReference>
<evidence type="ECO:0000313" key="8">
    <source>
        <dbReference type="Proteomes" id="UP001226762"/>
    </source>
</evidence>
<evidence type="ECO:0000256" key="1">
    <source>
        <dbReference type="ARBA" id="ARBA00008764"/>
    </source>
</evidence>
<dbReference type="Proteomes" id="UP001226762">
    <property type="component" value="Unassembled WGS sequence"/>
</dbReference>
<evidence type="ECO:0000313" key="7">
    <source>
        <dbReference type="EMBL" id="MDQ2090830.1"/>
    </source>
</evidence>
<name>A0AAE4B522_9RHOB</name>
<dbReference type="PANTHER" id="PTHR36234">
    <property type="entry name" value="LYSYL ENDOPEPTIDASE"/>
    <property type="match status" value="1"/>
</dbReference>
<dbReference type="AlphaFoldDB" id="A0AAE4B522"/>
<feature type="chain" id="PRO_5041775470" description="Serine protease" evidence="6">
    <location>
        <begin position="20"/>
        <end position="382"/>
    </location>
</feature>
<evidence type="ECO:0000256" key="6">
    <source>
        <dbReference type="RuleBase" id="RU004296"/>
    </source>
</evidence>
<dbReference type="PRINTS" id="PR00839">
    <property type="entry name" value="V8PROTEASE"/>
</dbReference>
<protein>
    <recommendedName>
        <fullName evidence="6">Serine protease</fullName>
        <ecNumber evidence="6">3.4.21.-</ecNumber>
    </recommendedName>
</protein>
<dbReference type="InterPro" id="IPR009003">
    <property type="entry name" value="Peptidase_S1_PA"/>
</dbReference>
<dbReference type="InterPro" id="IPR043504">
    <property type="entry name" value="Peptidase_S1_PA_chymotrypsin"/>
</dbReference>
<dbReference type="Gene3D" id="2.40.10.10">
    <property type="entry name" value="Trypsin-like serine proteases"/>
    <property type="match status" value="2"/>
</dbReference>
<comment type="caution">
    <text evidence="7">The sequence shown here is derived from an EMBL/GenBank/DDBJ whole genome shotgun (WGS) entry which is preliminary data.</text>
</comment>
<keyword evidence="5 6" id="KW-0720">Serine protease</keyword>
<evidence type="ECO:0000256" key="5">
    <source>
        <dbReference type="ARBA" id="ARBA00022825"/>
    </source>
</evidence>
<dbReference type="EMBL" id="JANHAX010000003">
    <property type="protein sequence ID" value="MDQ2090830.1"/>
    <property type="molecule type" value="Genomic_DNA"/>
</dbReference>
<reference evidence="7" key="1">
    <citation type="submission" date="2022-07" db="EMBL/GenBank/DDBJ databases">
        <authorList>
            <person name="Otstavnykh N."/>
            <person name="Isaeva M."/>
            <person name="Bystritskaya E."/>
        </authorList>
    </citation>
    <scope>NUCLEOTIDE SEQUENCE</scope>
    <source>
        <strain evidence="7">KCTC 52189</strain>
    </source>
</reference>
<dbReference type="EC" id="3.4.21.-" evidence="6"/>
<dbReference type="InterPro" id="IPR008256">
    <property type="entry name" value="Peptidase_S1B"/>
</dbReference>
<accession>A0AAE4B522</accession>
<keyword evidence="3 6" id="KW-0732">Signal</keyword>
<evidence type="ECO:0000256" key="2">
    <source>
        <dbReference type="ARBA" id="ARBA00022670"/>
    </source>
</evidence>
<evidence type="ECO:0000256" key="3">
    <source>
        <dbReference type="ARBA" id="ARBA00022729"/>
    </source>
</evidence>
<evidence type="ECO:0000256" key="4">
    <source>
        <dbReference type="ARBA" id="ARBA00022801"/>
    </source>
</evidence>
<reference evidence="7" key="2">
    <citation type="submission" date="2023-02" db="EMBL/GenBank/DDBJ databases">
        <title>'Rhodoalgimonas zhirmunskyi' gen. nov., isolated from a red alga.</title>
        <authorList>
            <person name="Nedashkovskaya O.I."/>
            <person name="Otstavnykh N.Y."/>
            <person name="Bystritskaya E.P."/>
            <person name="Balabanova L.A."/>
            <person name="Isaeva M.P."/>
        </authorList>
    </citation>
    <scope>NUCLEOTIDE SEQUENCE</scope>
    <source>
        <strain evidence="7">KCTC 52189</strain>
    </source>
</reference>
<dbReference type="GO" id="GO:0006508">
    <property type="term" value="P:proteolysis"/>
    <property type="evidence" value="ECO:0007669"/>
    <property type="project" value="UniProtKB-KW"/>
</dbReference>